<dbReference type="PANTHER" id="PTHR31084:SF19">
    <property type="entry name" value="GLYCOSYL HYDROLASE FAMILY 95 N-TERMINAL DOMAIN-CONTAINING PROTEIN"/>
    <property type="match status" value="1"/>
</dbReference>
<feature type="domain" description="Glycosyl hydrolase family 95 N-terminal" evidence="2">
    <location>
        <begin position="31"/>
        <end position="275"/>
    </location>
</feature>
<dbReference type="Pfam" id="PF21307">
    <property type="entry name" value="Glyco_hydro_95_C"/>
    <property type="match status" value="1"/>
</dbReference>
<proteinExistence type="predicted"/>
<dbReference type="Pfam" id="PF14498">
    <property type="entry name" value="Glyco_hyd_65N_2"/>
    <property type="match status" value="1"/>
</dbReference>
<evidence type="ECO:0000313" key="6">
    <source>
        <dbReference type="Proteomes" id="UP001273505"/>
    </source>
</evidence>
<keyword evidence="1" id="KW-0732">Signal</keyword>
<evidence type="ECO:0000259" key="4">
    <source>
        <dbReference type="Pfam" id="PF22124"/>
    </source>
</evidence>
<accession>A0ABU4RVY4</accession>
<protein>
    <submittedName>
        <fullName evidence="5">Glycoside hydrolase N-terminal domain-containing protein</fullName>
    </submittedName>
</protein>
<evidence type="ECO:0000259" key="2">
    <source>
        <dbReference type="Pfam" id="PF14498"/>
    </source>
</evidence>
<feature type="domain" description="Glycosyl hydrolase family 95 catalytic" evidence="4">
    <location>
        <begin position="301"/>
        <end position="694"/>
    </location>
</feature>
<keyword evidence="6" id="KW-1185">Reference proteome</keyword>
<dbReference type="InterPro" id="IPR012341">
    <property type="entry name" value="6hp_glycosidase-like_sf"/>
</dbReference>
<feature type="signal peptide" evidence="1">
    <location>
        <begin position="1"/>
        <end position="25"/>
    </location>
</feature>
<feature type="chain" id="PRO_5046079586" evidence="1">
    <location>
        <begin position="26"/>
        <end position="796"/>
    </location>
</feature>
<comment type="caution">
    <text evidence="5">The sequence shown here is derived from an EMBL/GenBank/DDBJ whole genome shotgun (WGS) entry which is preliminary data.</text>
</comment>
<dbReference type="InterPro" id="IPR008928">
    <property type="entry name" value="6-hairpin_glycosidase_sf"/>
</dbReference>
<sequence length="796" mass="87936">MIRVPAPLRALVLSVICCPLGAAQAAEPLSLWFDKPVSDWEREGLPIGNGAQGAVPFGGIAKERIQLNEKSLWEGGPGSRQGYTFGWPEEGNQHGALAEVQQTLQKEGHMTPEAAAAKMGRANPGYGNYQNFGAIELEFAAPGETSHYQRRLDLTTGTLTVSYRQNHIDYEREYFYSYPDQALVVRLSANQPGSITFNARFDIPDNRTRQDTVVDNSIMVRGALNDNGLVYQGQLAVLTDSGHRKLMVEENIASVTVEKADTAVLLFSAATDYAGKFPSYRGDDPAAKVKARIKAAEARGFTQLQNRHREDYQSLFGRVALDIGQKPYQRTTEQLLSGYGQGDAVLDRTLEALYFQYGRYLLIGASRAGSLPANLQGVWNNSNTPPWNADYHVNINMQMNYWPALVTNLAETALPFYDFVESLVEPGQISAQRLVGADGWTVFLNTNIYGFTGVIAWPTAFWQPEAGAWLMQHYYEHYLFTQDETFLRERAYPIMRGAAQFWLDALVTDPRDGKLVVSPSFSPEHGDFTIAAAMSQQIVTELFTNTVAAARQLGMESAFTAQLEAALAKLDNGLRVGSWGQLQEWKEDRDDPESKHRHVSHLYALHPGRTITPATTPDLAQAAKVSLNARGDGGTGWSQAWKVNFWARLEDGNRAHKVLGEQFKRSTLPNLWDNHPPFQIDGNFGATAGMAEMLLHSHDLRLTLLPALPSAWGAGKVTGLKARGDITVDIEWANDQLKQAVLTPAADGDITLVGQQYQVRNLETAKPVQTTKTSDRGLSFLAEAGHTYAVFPQVLQ</sequence>
<keyword evidence="5" id="KW-0378">Hydrolase</keyword>
<gene>
    <name evidence="5" type="ORF">SCD92_05515</name>
</gene>
<feature type="domain" description="Alpha fucosidase A-like C-terminal" evidence="3">
    <location>
        <begin position="697"/>
        <end position="790"/>
    </location>
</feature>
<dbReference type="InterPro" id="IPR049053">
    <property type="entry name" value="AFCA-like_C"/>
</dbReference>
<name>A0ABU4RVY4_9GAMM</name>
<dbReference type="PIRSF" id="PIRSF007663">
    <property type="entry name" value="UCP007663"/>
    <property type="match status" value="1"/>
</dbReference>
<dbReference type="GO" id="GO:0016787">
    <property type="term" value="F:hydrolase activity"/>
    <property type="evidence" value="ECO:0007669"/>
    <property type="project" value="UniProtKB-KW"/>
</dbReference>
<dbReference type="Proteomes" id="UP001273505">
    <property type="component" value="Unassembled WGS sequence"/>
</dbReference>
<dbReference type="PANTHER" id="PTHR31084">
    <property type="entry name" value="ALPHA-L-FUCOSIDASE 2"/>
    <property type="match status" value="1"/>
</dbReference>
<dbReference type="InterPro" id="IPR027414">
    <property type="entry name" value="GH95_N_dom"/>
</dbReference>
<dbReference type="RefSeq" id="WP_302723923.1">
    <property type="nucleotide sequence ID" value="NZ_JAULRU010000705.1"/>
</dbReference>
<dbReference type="Pfam" id="PF22124">
    <property type="entry name" value="Glyco_hydro_95_cat"/>
    <property type="match status" value="1"/>
</dbReference>
<dbReference type="EMBL" id="JAXAFO010000007">
    <property type="protein sequence ID" value="MDX6848809.1"/>
    <property type="molecule type" value="Genomic_DNA"/>
</dbReference>
<dbReference type="SUPFAM" id="SSF48208">
    <property type="entry name" value="Six-hairpin glycosidases"/>
    <property type="match status" value="1"/>
</dbReference>
<dbReference type="Gene3D" id="1.50.10.10">
    <property type="match status" value="1"/>
</dbReference>
<reference evidence="5 6" key="1">
    <citation type="submission" date="2023-11" db="EMBL/GenBank/DDBJ databases">
        <title>Gilvimarinus fulvus sp. nov., isolated from the surface of Kelp.</title>
        <authorList>
            <person name="Sun Y.Y."/>
            <person name="Gong Y."/>
            <person name="Du Z.J."/>
        </authorList>
    </citation>
    <scope>NUCLEOTIDE SEQUENCE [LARGE SCALE GENOMIC DNA]</scope>
    <source>
        <strain evidence="5 6">SDUM040013</strain>
    </source>
</reference>
<dbReference type="InterPro" id="IPR054363">
    <property type="entry name" value="GH95_cat"/>
</dbReference>
<organism evidence="5 6">
    <name type="scientific">Gilvimarinus gilvus</name>
    <dbReference type="NCBI Taxonomy" id="3058038"/>
    <lineage>
        <taxon>Bacteria</taxon>
        <taxon>Pseudomonadati</taxon>
        <taxon>Pseudomonadota</taxon>
        <taxon>Gammaproteobacteria</taxon>
        <taxon>Cellvibrionales</taxon>
        <taxon>Cellvibrionaceae</taxon>
        <taxon>Gilvimarinus</taxon>
    </lineage>
</organism>
<evidence type="ECO:0000256" key="1">
    <source>
        <dbReference type="SAM" id="SignalP"/>
    </source>
</evidence>
<evidence type="ECO:0000259" key="3">
    <source>
        <dbReference type="Pfam" id="PF21307"/>
    </source>
</evidence>
<evidence type="ECO:0000313" key="5">
    <source>
        <dbReference type="EMBL" id="MDX6848809.1"/>
    </source>
</evidence>
<dbReference type="InterPro" id="IPR016518">
    <property type="entry name" value="Alpha-L-fucosidase"/>
</dbReference>